<reference evidence="1 2" key="1">
    <citation type="submission" date="2014-05" db="EMBL/GenBank/DDBJ databases">
        <title>Draft Genome Sequence of Kitasatospora cheerisanensis KCTC 2395.</title>
        <authorList>
            <person name="Nam D.H."/>
        </authorList>
    </citation>
    <scope>NUCLEOTIDE SEQUENCE [LARGE SCALE GENOMIC DNA]</scope>
    <source>
        <strain evidence="1 2">KCTC 2395</strain>
    </source>
</reference>
<dbReference type="PATRIC" id="fig|1348663.4.peg.2466"/>
<gene>
    <name evidence="1" type="ORF">KCH_25480</name>
</gene>
<dbReference type="EMBL" id="JNBY01000079">
    <property type="protein sequence ID" value="KDN85720.1"/>
    <property type="molecule type" value="Genomic_DNA"/>
</dbReference>
<name>A0A066Z6F3_9ACTN</name>
<dbReference type="AlphaFoldDB" id="A0A066Z6F3"/>
<protein>
    <submittedName>
        <fullName evidence="1">Uncharacterized protein</fullName>
    </submittedName>
</protein>
<accession>A0A066Z6F3</accession>
<evidence type="ECO:0000313" key="1">
    <source>
        <dbReference type="EMBL" id="KDN85720.1"/>
    </source>
</evidence>
<dbReference type="HOGENOM" id="CLU_1935231_0_0_11"/>
<organism evidence="1 2">
    <name type="scientific">Kitasatospora cheerisanensis KCTC 2395</name>
    <dbReference type="NCBI Taxonomy" id="1348663"/>
    <lineage>
        <taxon>Bacteria</taxon>
        <taxon>Bacillati</taxon>
        <taxon>Actinomycetota</taxon>
        <taxon>Actinomycetes</taxon>
        <taxon>Kitasatosporales</taxon>
        <taxon>Streptomycetaceae</taxon>
        <taxon>Kitasatospora</taxon>
    </lineage>
</organism>
<comment type="caution">
    <text evidence="1">The sequence shown here is derived from an EMBL/GenBank/DDBJ whole genome shotgun (WGS) entry which is preliminary data.</text>
</comment>
<dbReference type="Proteomes" id="UP000027178">
    <property type="component" value="Unassembled WGS sequence"/>
</dbReference>
<keyword evidence="2" id="KW-1185">Reference proteome</keyword>
<dbReference type="RefSeq" id="WP_035862450.1">
    <property type="nucleotide sequence ID" value="NZ_KK853997.1"/>
</dbReference>
<evidence type="ECO:0000313" key="2">
    <source>
        <dbReference type="Proteomes" id="UP000027178"/>
    </source>
</evidence>
<proteinExistence type="predicted"/>
<sequence>MLLPTITAAKDDQGRATYAVNYTGVLDPLVRALATERAENEEIDVDLDCIADLAARVEHATDEDAADDPAGELSWRIDQLLDLLGEGAYILPVKPNTFDLQQARKDAFELRSMADKLSAWADMHAAGLAA</sequence>